<proteinExistence type="predicted"/>
<organism evidence="2 3">
    <name type="scientific">Ambispora leptoticha</name>
    <dbReference type="NCBI Taxonomy" id="144679"/>
    <lineage>
        <taxon>Eukaryota</taxon>
        <taxon>Fungi</taxon>
        <taxon>Fungi incertae sedis</taxon>
        <taxon>Mucoromycota</taxon>
        <taxon>Glomeromycotina</taxon>
        <taxon>Glomeromycetes</taxon>
        <taxon>Archaeosporales</taxon>
        <taxon>Ambisporaceae</taxon>
        <taxon>Ambispora</taxon>
    </lineage>
</organism>
<dbReference type="Pfam" id="PF13649">
    <property type="entry name" value="Methyltransf_25"/>
    <property type="match status" value="1"/>
</dbReference>
<sequence length="275" mass="30998">MEVDRLQNTHFLLKHIWKSNFSAPIEQLLDSCVNGKGACVLDIGCGPGTWVLEMASEYPDAEFIGIDISPVYPSEIKPPKATFYEHNVLRRLPTIPDNTVDYVHMRSMMAAFTEIEWTEIVLPELIRVLKPGGWIELCELDMQFCNPGPSGQRLSDAAIAFFAANDINGLIAAKLSSFLSETHQLRKIKQEERCSPCGEWGGKVGQLVAKDNIDAYIGLKTYLSDFMGATHEEYDKILKSFADEMNNYRTSHKSYRIYAQKFWPNTTTTTTSTTP</sequence>
<dbReference type="SUPFAM" id="SSF53335">
    <property type="entry name" value="S-adenosyl-L-methionine-dependent methyltransferases"/>
    <property type="match status" value="1"/>
</dbReference>
<reference evidence="2" key="1">
    <citation type="submission" date="2021-06" db="EMBL/GenBank/DDBJ databases">
        <authorList>
            <person name="Kallberg Y."/>
            <person name="Tangrot J."/>
            <person name="Rosling A."/>
        </authorList>
    </citation>
    <scope>NUCLEOTIDE SEQUENCE</scope>
    <source>
        <strain evidence="2">FL130A</strain>
    </source>
</reference>
<dbReference type="GO" id="GO:0008168">
    <property type="term" value="F:methyltransferase activity"/>
    <property type="evidence" value="ECO:0007669"/>
    <property type="project" value="TreeGrafter"/>
</dbReference>
<dbReference type="CDD" id="cd02440">
    <property type="entry name" value="AdoMet_MTases"/>
    <property type="match status" value="1"/>
</dbReference>
<dbReference type="Proteomes" id="UP000789508">
    <property type="component" value="Unassembled WGS sequence"/>
</dbReference>
<evidence type="ECO:0000313" key="3">
    <source>
        <dbReference type="Proteomes" id="UP000789508"/>
    </source>
</evidence>
<dbReference type="EMBL" id="CAJVPS010006661">
    <property type="protein sequence ID" value="CAG8627715.1"/>
    <property type="molecule type" value="Genomic_DNA"/>
</dbReference>
<feature type="domain" description="Methyltransferase" evidence="1">
    <location>
        <begin position="40"/>
        <end position="133"/>
    </location>
</feature>
<keyword evidence="3" id="KW-1185">Reference proteome</keyword>
<dbReference type="InterPro" id="IPR041698">
    <property type="entry name" value="Methyltransf_25"/>
</dbReference>
<comment type="caution">
    <text evidence="2">The sequence shown here is derived from an EMBL/GenBank/DDBJ whole genome shotgun (WGS) entry which is preliminary data.</text>
</comment>
<gene>
    <name evidence="2" type="ORF">ALEPTO_LOCUS9232</name>
</gene>
<dbReference type="PANTHER" id="PTHR43591:SF24">
    <property type="entry name" value="2-METHOXY-6-POLYPRENYL-1,4-BENZOQUINOL METHYLASE, MITOCHONDRIAL"/>
    <property type="match status" value="1"/>
</dbReference>
<dbReference type="OrthoDB" id="2013972at2759"/>
<accession>A0A9N9D6D7</accession>
<evidence type="ECO:0000259" key="1">
    <source>
        <dbReference type="Pfam" id="PF13649"/>
    </source>
</evidence>
<evidence type="ECO:0000313" key="2">
    <source>
        <dbReference type="EMBL" id="CAG8627715.1"/>
    </source>
</evidence>
<dbReference type="Gene3D" id="3.40.50.150">
    <property type="entry name" value="Vaccinia Virus protein VP39"/>
    <property type="match status" value="1"/>
</dbReference>
<dbReference type="InterPro" id="IPR029063">
    <property type="entry name" value="SAM-dependent_MTases_sf"/>
</dbReference>
<protein>
    <submittedName>
        <fullName evidence="2">5948_t:CDS:1</fullName>
    </submittedName>
</protein>
<dbReference type="AlphaFoldDB" id="A0A9N9D6D7"/>
<dbReference type="PANTHER" id="PTHR43591">
    <property type="entry name" value="METHYLTRANSFERASE"/>
    <property type="match status" value="1"/>
</dbReference>
<name>A0A9N9D6D7_9GLOM</name>